<gene>
    <name evidence="1" type="ORF">OCV99_16190</name>
</gene>
<comment type="caution">
    <text evidence="1">The sequence shown here is derived from an EMBL/GenBank/DDBJ whole genome shotgun (WGS) entry which is preliminary data.</text>
</comment>
<reference evidence="1 2" key="1">
    <citation type="journal article" date="2021" name="ISME Commun">
        <title>Automated analysis of genomic sequences facilitates high-throughput and comprehensive description of bacteria.</title>
        <authorList>
            <person name="Hitch T.C.A."/>
        </authorList>
    </citation>
    <scope>NUCLEOTIDE SEQUENCE [LARGE SCALE GENOMIC DNA]</scope>
    <source>
        <strain evidence="1 2">Sanger_03</strain>
    </source>
</reference>
<evidence type="ECO:0000313" key="1">
    <source>
        <dbReference type="EMBL" id="MCU6688042.1"/>
    </source>
</evidence>
<sequence length="51" mass="5560">MNKKDYITPEMEVVMFNVEDIMKTSGLGNGGDVNTDDGSDYGEIINPNGSF</sequence>
<dbReference type="EMBL" id="JAOQJU010000033">
    <property type="protein sequence ID" value="MCU6688042.1"/>
    <property type="molecule type" value="Genomic_DNA"/>
</dbReference>
<organism evidence="1 2">
    <name type="scientific">Dorea acetigenes</name>
    <dbReference type="NCBI Taxonomy" id="2981787"/>
    <lineage>
        <taxon>Bacteria</taxon>
        <taxon>Bacillati</taxon>
        <taxon>Bacillota</taxon>
        <taxon>Clostridia</taxon>
        <taxon>Lachnospirales</taxon>
        <taxon>Lachnospiraceae</taxon>
        <taxon>Dorea</taxon>
    </lineage>
</organism>
<protein>
    <submittedName>
        <fullName evidence="1">Uncharacterized protein</fullName>
    </submittedName>
</protein>
<accession>A0ABT2RRJ9</accession>
<dbReference type="Proteomes" id="UP001652431">
    <property type="component" value="Unassembled WGS sequence"/>
</dbReference>
<proteinExistence type="predicted"/>
<keyword evidence="2" id="KW-1185">Reference proteome</keyword>
<dbReference type="RefSeq" id="WP_262575951.1">
    <property type="nucleotide sequence ID" value="NZ_JAOQJU010000033.1"/>
</dbReference>
<name>A0ABT2RRJ9_9FIRM</name>
<evidence type="ECO:0000313" key="2">
    <source>
        <dbReference type="Proteomes" id="UP001652431"/>
    </source>
</evidence>